<evidence type="ECO:0000313" key="2">
    <source>
        <dbReference type="EMBL" id="POR35475.1"/>
    </source>
</evidence>
<dbReference type="InterPro" id="IPR026992">
    <property type="entry name" value="DIOX_N"/>
</dbReference>
<proteinExistence type="predicted"/>
<dbReference type="AlphaFoldDB" id="A0A2S4KZ76"/>
<accession>A0A2S4KZ76</accession>
<protein>
    <recommendedName>
        <fullName evidence="1">Non-haem dioxygenase N-terminal domain-containing protein</fullName>
    </recommendedName>
</protein>
<evidence type="ECO:0000313" key="3">
    <source>
        <dbReference type="Proteomes" id="UP000237481"/>
    </source>
</evidence>
<feature type="non-terminal residue" evidence="2">
    <location>
        <position position="100"/>
    </location>
</feature>
<dbReference type="EMBL" id="PKSG01000437">
    <property type="protein sequence ID" value="POR35475.1"/>
    <property type="molecule type" value="Genomic_DNA"/>
</dbReference>
<keyword evidence="3" id="KW-1185">Reference proteome</keyword>
<evidence type="ECO:0000259" key="1">
    <source>
        <dbReference type="Pfam" id="PF14226"/>
    </source>
</evidence>
<reference evidence="2 3" key="1">
    <citation type="submission" date="2018-01" db="EMBL/GenBank/DDBJ databases">
        <title>Harnessing the power of phylogenomics to disentangle the directionality and signatures of interkingdom host jumping in the parasitic fungal genus Tolypocladium.</title>
        <authorList>
            <person name="Quandt C.A."/>
            <person name="Patterson W."/>
            <person name="Spatafora J.W."/>
        </authorList>
    </citation>
    <scope>NUCLEOTIDE SEQUENCE [LARGE SCALE GENOMIC DNA]</scope>
    <source>
        <strain evidence="2 3">NRBC 100945</strain>
    </source>
</reference>
<dbReference type="STRING" id="94208.A0A2S4KZ76"/>
<feature type="domain" description="Non-haem dioxygenase N-terminal" evidence="1">
    <location>
        <begin position="34"/>
        <end position="97"/>
    </location>
</feature>
<name>A0A2S4KZ76_9HYPO</name>
<dbReference type="SUPFAM" id="SSF51197">
    <property type="entry name" value="Clavaminate synthase-like"/>
    <property type="match status" value="1"/>
</dbReference>
<dbReference type="Gene3D" id="2.60.120.330">
    <property type="entry name" value="B-lactam Antibiotic, Isopenicillin N Synthase, Chain"/>
    <property type="match status" value="1"/>
</dbReference>
<dbReference type="Pfam" id="PF14226">
    <property type="entry name" value="DIOX_N"/>
    <property type="match status" value="1"/>
</dbReference>
<gene>
    <name evidence="2" type="ORF">TPAR_04326</name>
</gene>
<comment type="caution">
    <text evidence="2">The sequence shown here is derived from an EMBL/GenBank/DDBJ whole genome shotgun (WGS) entry which is preliminary data.</text>
</comment>
<dbReference type="InterPro" id="IPR027443">
    <property type="entry name" value="IPNS-like_sf"/>
</dbReference>
<organism evidence="2 3">
    <name type="scientific">Tolypocladium paradoxum</name>
    <dbReference type="NCBI Taxonomy" id="94208"/>
    <lineage>
        <taxon>Eukaryota</taxon>
        <taxon>Fungi</taxon>
        <taxon>Dikarya</taxon>
        <taxon>Ascomycota</taxon>
        <taxon>Pezizomycotina</taxon>
        <taxon>Sordariomycetes</taxon>
        <taxon>Hypocreomycetidae</taxon>
        <taxon>Hypocreales</taxon>
        <taxon>Ophiocordycipitaceae</taxon>
        <taxon>Tolypocladium</taxon>
    </lineage>
</organism>
<sequence length="100" mass="10675">MATDAAVSKEGLFIPVSLPLARFAARLAADRRQLIDFSKFLDGTPAERAAAAAAMLRGFQTAGFVYLDKHPIPPAALRRAFARSADFFAQPAAAKLAVGW</sequence>
<dbReference type="Proteomes" id="UP000237481">
    <property type="component" value="Unassembled WGS sequence"/>
</dbReference>